<evidence type="ECO:0000256" key="10">
    <source>
        <dbReference type="ARBA" id="ARBA00024686"/>
    </source>
</evidence>
<dbReference type="PANTHER" id="PTHR32382">
    <property type="entry name" value="FASCICLIN-LIKE ARABINOGALACTAN PROTEIN"/>
    <property type="match status" value="1"/>
</dbReference>
<dbReference type="SUPFAM" id="SSF82153">
    <property type="entry name" value="FAS1 domain"/>
    <property type="match status" value="1"/>
</dbReference>
<accession>A0A9Q0NPZ6</accession>
<keyword evidence="3" id="KW-1003">Cell membrane</keyword>
<evidence type="ECO:0000313" key="15">
    <source>
        <dbReference type="Proteomes" id="UP001151529"/>
    </source>
</evidence>
<keyword evidence="12" id="KW-1133">Transmembrane helix</keyword>
<sequence length="312" mass="32636">MPSHQLVSILFLVNISTCLLRSQRYLLRVAAEEEGGFATIFFTKMDSKVSSLLFIAILFLLSSTSTAFNITKILAQYPEFASFNDLLAQSGLAQEINGRETITVLALDNGSIDGLSGRPVDIAKRILSAHVILDYYDQIKLSKLQKASTIVTTLFQASGIADDRQGFLNVSKTAEGIKFGSAMKGAPLVASLVKSVYAQPYNISVLQVSEPIEAPGIENMAPPPPPAAVPKKAPAPAPAAKTPSKAPAPSKVEPSPPTESPTEGPVAADVPAASPLADVPLADEVPAKAASSQMHVGGAVVVVGLLACMVGF</sequence>
<dbReference type="InterPro" id="IPR036378">
    <property type="entry name" value="FAS1_dom_sf"/>
</dbReference>
<keyword evidence="12" id="KW-0812">Transmembrane</keyword>
<keyword evidence="15" id="KW-1185">Reference proteome</keyword>
<organism evidence="14 15">
    <name type="scientific">Salix viminalis</name>
    <name type="common">Common osier</name>
    <name type="synonym">Basket willow</name>
    <dbReference type="NCBI Taxonomy" id="40686"/>
    <lineage>
        <taxon>Eukaryota</taxon>
        <taxon>Viridiplantae</taxon>
        <taxon>Streptophyta</taxon>
        <taxon>Embryophyta</taxon>
        <taxon>Tracheophyta</taxon>
        <taxon>Spermatophyta</taxon>
        <taxon>Magnoliopsida</taxon>
        <taxon>eudicotyledons</taxon>
        <taxon>Gunneridae</taxon>
        <taxon>Pentapetalae</taxon>
        <taxon>rosids</taxon>
        <taxon>fabids</taxon>
        <taxon>Malpighiales</taxon>
        <taxon>Salicaceae</taxon>
        <taxon>Saliceae</taxon>
        <taxon>Salix</taxon>
    </lineage>
</organism>
<dbReference type="FunFam" id="2.30.180.10:FF:000015">
    <property type="entry name" value="Fasciclin-like arabinogalactan protein 3"/>
    <property type="match status" value="1"/>
</dbReference>
<dbReference type="EMBL" id="JAPFFL010000017">
    <property type="protein sequence ID" value="KAJ6673795.1"/>
    <property type="molecule type" value="Genomic_DNA"/>
</dbReference>
<evidence type="ECO:0000256" key="11">
    <source>
        <dbReference type="SAM" id="MobiDB-lite"/>
    </source>
</evidence>
<evidence type="ECO:0000256" key="8">
    <source>
        <dbReference type="ARBA" id="ARBA00023180"/>
    </source>
</evidence>
<dbReference type="PANTHER" id="PTHR32382:SF6">
    <property type="entry name" value="FASCICLIN-LIKE ARABINOGALACTAN PROTEIN 14"/>
    <property type="match status" value="1"/>
</dbReference>
<evidence type="ECO:0000256" key="2">
    <source>
        <dbReference type="ARBA" id="ARBA00007843"/>
    </source>
</evidence>
<evidence type="ECO:0000256" key="3">
    <source>
        <dbReference type="ARBA" id="ARBA00022475"/>
    </source>
</evidence>
<evidence type="ECO:0000256" key="5">
    <source>
        <dbReference type="ARBA" id="ARBA00022729"/>
    </source>
</evidence>
<comment type="subcellular location">
    <subcellularLocation>
        <location evidence="1">Cell membrane</location>
        <topology evidence="1">Lipid-anchor</topology>
        <topology evidence="1">GPI-anchor</topology>
    </subcellularLocation>
</comment>
<dbReference type="GO" id="GO:0005886">
    <property type="term" value="C:plasma membrane"/>
    <property type="evidence" value="ECO:0007669"/>
    <property type="project" value="UniProtKB-SubCell"/>
</dbReference>
<evidence type="ECO:0000256" key="6">
    <source>
        <dbReference type="ARBA" id="ARBA00022974"/>
    </source>
</evidence>
<comment type="caution">
    <text evidence="14">The sequence shown here is derived from an EMBL/GenBank/DDBJ whole genome shotgun (WGS) entry which is preliminary data.</text>
</comment>
<evidence type="ECO:0000256" key="1">
    <source>
        <dbReference type="ARBA" id="ARBA00004609"/>
    </source>
</evidence>
<feature type="compositionally biased region" description="Pro residues" evidence="11">
    <location>
        <begin position="221"/>
        <end position="237"/>
    </location>
</feature>
<reference evidence="14 15" key="1">
    <citation type="journal article" date="2023" name="Int. J. Mol. Sci.">
        <title>De Novo Assembly and Annotation of 11 Diverse Shrub Willow (Salix) Genomes Reveals Novel Gene Organization in Sex-Linked Regions.</title>
        <authorList>
            <person name="Hyden B."/>
            <person name="Feng K."/>
            <person name="Yates T.B."/>
            <person name="Jawdy S."/>
            <person name="Cereghino C."/>
            <person name="Smart L.B."/>
            <person name="Muchero W."/>
        </authorList>
    </citation>
    <scope>NUCLEOTIDE SEQUENCE [LARGE SCALE GENOMIC DNA]</scope>
    <source>
        <tissue evidence="14">Shoot tip</tissue>
    </source>
</reference>
<protein>
    <submittedName>
        <fullName evidence="14">FASCICLIN-LIKE ARABINOGALACTAN PROTEIN</fullName>
    </submittedName>
</protein>
<keyword evidence="5" id="KW-0732">Signal</keyword>
<dbReference type="InterPro" id="IPR000782">
    <property type="entry name" value="FAS1_domain"/>
</dbReference>
<evidence type="ECO:0000259" key="13">
    <source>
        <dbReference type="PROSITE" id="PS50213"/>
    </source>
</evidence>
<evidence type="ECO:0000256" key="12">
    <source>
        <dbReference type="SAM" id="Phobius"/>
    </source>
</evidence>
<feature type="transmembrane region" description="Helical" evidence="12">
    <location>
        <begin position="52"/>
        <end position="70"/>
    </location>
</feature>
<keyword evidence="7 12" id="KW-0472">Membrane</keyword>
<dbReference type="Proteomes" id="UP001151529">
    <property type="component" value="Chromosome 18"/>
</dbReference>
<name>A0A9Q0NPZ6_SALVM</name>
<comment type="function">
    <text evidence="10">May be a cell surface adhesion protein.</text>
</comment>
<evidence type="ECO:0000256" key="4">
    <source>
        <dbReference type="ARBA" id="ARBA00022622"/>
    </source>
</evidence>
<dbReference type="AlphaFoldDB" id="A0A9Q0NPZ6"/>
<keyword evidence="4" id="KW-0336">GPI-anchor</keyword>
<dbReference type="OrthoDB" id="694090at2759"/>
<dbReference type="PROSITE" id="PS50213">
    <property type="entry name" value="FAS1"/>
    <property type="match status" value="1"/>
</dbReference>
<keyword evidence="8" id="KW-0325">Glycoprotein</keyword>
<dbReference type="InterPro" id="IPR033254">
    <property type="entry name" value="Plant_FLA"/>
</dbReference>
<feature type="region of interest" description="Disordered" evidence="11">
    <location>
        <begin position="217"/>
        <end position="270"/>
    </location>
</feature>
<evidence type="ECO:0000256" key="9">
    <source>
        <dbReference type="ARBA" id="ARBA00023288"/>
    </source>
</evidence>
<keyword evidence="6" id="KW-0654">Proteoglycan</keyword>
<evidence type="ECO:0000313" key="14">
    <source>
        <dbReference type="EMBL" id="KAJ6673795.1"/>
    </source>
</evidence>
<dbReference type="Gene3D" id="2.30.180.10">
    <property type="entry name" value="FAS1 domain"/>
    <property type="match status" value="1"/>
</dbReference>
<feature type="compositionally biased region" description="Low complexity" evidence="11">
    <location>
        <begin position="238"/>
        <end position="253"/>
    </location>
</feature>
<evidence type="ECO:0000256" key="7">
    <source>
        <dbReference type="ARBA" id="ARBA00023136"/>
    </source>
</evidence>
<proteinExistence type="inferred from homology"/>
<feature type="domain" description="FAS1" evidence="13">
    <location>
        <begin position="67"/>
        <end position="197"/>
    </location>
</feature>
<dbReference type="GO" id="GO:0098552">
    <property type="term" value="C:side of membrane"/>
    <property type="evidence" value="ECO:0007669"/>
    <property type="project" value="UniProtKB-KW"/>
</dbReference>
<comment type="similarity">
    <text evidence="2">Belongs to the fasciclin-like AGP family.</text>
</comment>
<keyword evidence="9" id="KW-0449">Lipoprotein</keyword>
<gene>
    <name evidence="14" type="ORF">OIU85_012771</name>
</gene>